<dbReference type="Pfam" id="PF00903">
    <property type="entry name" value="Glyoxalase"/>
    <property type="match status" value="1"/>
</dbReference>
<proteinExistence type="predicted"/>
<organism evidence="2 3">
    <name type="scientific">Clavibacter lycopersici</name>
    <dbReference type="NCBI Taxonomy" id="2301718"/>
    <lineage>
        <taxon>Bacteria</taxon>
        <taxon>Bacillati</taxon>
        <taxon>Actinomycetota</taxon>
        <taxon>Actinomycetes</taxon>
        <taxon>Micrococcales</taxon>
        <taxon>Microbacteriaceae</taxon>
        <taxon>Clavibacter</taxon>
    </lineage>
</organism>
<dbReference type="Proteomes" id="UP000266484">
    <property type="component" value="Unassembled WGS sequence"/>
</dbReference>
<dbReference type="Gene3D" id="3.10.180.10">
    <property type="entry name" value="2,3-Dihydroxybiphenyl 1,2-Dioxygenase, domain 1"/>
    <property type="match status" value="1"/>
</dbReference>
<dbReference type="InterPro" id="IPR029068">
    <property type="entry name" value="Glyas_Bleomycin-R_OHBP_Dase"/>
</dbReference>
<dbReference type="AlphaFoldDB" id="A0A399TC42"/>
<name>A0A399TC42_9MICO</name>
<dbReference type="SUPFAM" id="SSF54593">
    <property type="entry name" value="Glyoxalase/Bleomycin resistance protein/Dihydroxybiphenyl dioxygenase"/>
    <property type="match status" value="1"/>
</dbReference>
<evidence type="ECO:0000313" key="3">
    <source>
        <dbReference type="Proteomes" id="UP000266484"/>
    </source>
</evidence>
<comment type="caution">
    <text evidence="2">The sequence shown here is derived from an EMBL/GenBank/DDBJ whole genome shotgun (WGS) entry which is preliminary data.</text>
</comment>
<sequence>MSITTTLHVNFRGQAAEALAFYHQVFGGDLVAVPYGETEAGQSPGQEEQIAWGEVRSPEGFHVMAYDIQDALPYSPGENPFYLSLRSEDAALIERFGGALAASAGVTIHVPFGPAAFSPFYGKLTDRFGVTWIIDVIVPWQTGA</sequence>
<dbReference type="OrthoDB" id="9795306at2"/>
<dbReference type="PANTHER" id="PTHR33990">
    <property type="entry name" value="PROTEIN YJDN-RELATED"/>
    <property type="match status" value="1"/>
</dbReference>
<reference evidence="2 3" key="1">
    <citation type="submission" date="2018-08" db="EMBL/GenBank/DDBJ databases">
        <title>Genome Sequence of Clavibacter michiganensis Subspecies type strains, and the Atypical Peach-Colored Strains Isolated from Tomato.</title>
        <authorList>
            <person name="Osdaghi E."/>
            <person name="Portier P."/>
            <person name="Briand M."/>
            <person name="Jacques M.-A."/>
        </authorList>
    </citation>
    <scope>NUCLEOTIDE SEQUENCE [LARGE SCALE GENOMIC DNA]</scope>
    <source>
        <strain evidence="2 3">CFBP 8615</strain>
    </source>
</reference>
<dbReference type="EMBL" id="QWGT01000091">
    <property type="protein sequence ID" value="RIJ51681.1"/>
    <property type="molecule type" value="Genomic_DNA"/>
</dbReference>
<dbReference type="RefSeq" id="WP_119382993.1">
    <property type="nucleotide sequence ID" value="NZ_QWGT01000091.1"/>
</dbReference>
<dbReference type="PANTHER" id="PTHR33990:SF1">
    <property type="entry name" value="PROTEIN YJDN"/>
    <property type="match status" value="1"/>
</dbReference>
<accession>A0A399TC42</accession>
<evidence type="ECO:0000259" key="1">
    <source>
        <dbReference type="Pfam" id="PF00903"/>
    </source>
</evidence>
<feature type="domain" description="Glyoxalase/fosfomycin resistance/dioxygenase" evidence="1">
    <location>
        <begin position="11"/>
        <end position="132"/>
    </location>
</feature>
<gene>
    <name evidence="2" type="ORF">DZG00_07880</name>
</gene>
<evidence type="ECO:0000313" key="2">
    <source>
        <dbReference type="EMBL" id="RIJ51681.1"/>
    </source>
</evidence>
<dbReference type="InterPro" id="IPR004360">
    <property type="entry name" value="Glyas_Fos-R_dOase_dom"/>
</dbReference>
<keyword evidence="3" id="KW-1185">Reference proteome</keyword>
<protein>
    <submittedName>
        <fullName evidence="2">VOC family protein</fullName>
    </submittedName>
</protein>